<dbReference type="AlphaFoldDB" id="A0A4R7I3X9"/>
<evidence type="ECO:0000256" key="1">
    <source>
        <dbReference type="ARBA" id="ARBA00004141"/>
    </source>
</evidence>
<evidence type="ECO:0000256" key="4">
    <source>
        <dbReference type="ARBA" id="ARBA00023136"/>
    </source>
</evidence>
<feature type="transmembrane region" description="Helical" evidence="6">
    <location>
        <begin position="29"/>
        <end position="46"/>
    </location>
</feature>
<organism evidence="7 8">
    <name type="scientific">Ilumatobacter fluminis</name>
    <dbReference type="NCBI Taxonomy" id="467091"/>
    <lineage>
        <taxon>Bacteria</taxon>
        <taxon>Bacillati</taxon>
        <taxon>Actinomycetota</taxon>
        <taxon>Acidimicrobiia</taxon>
        <taxon>Acidimicrobiales</taxon>
        <taxon>Ilumatobacteraceae</taxon>
        <taxon>Ilumatobacter</taxon>
    </lineage>
</organism>
<dbReference type="GO" id="GO:0046872">
    <property type="term" value="F:metal ion binding"/>
    <property type="evidence" value="ECO:0007669"/>
    <property type="project" value="UniProtKB-KW"/>
</dbReference>
<dbReference type="Pfam" id="PF03006">
    <property type="entry name" value="HlyIII"/>
    <property type="match status" value="1"/>
</dbReference>
<dbReference type="PANTHER" id="PTHR20855">
    <property type="entry name" value="ADIPOR/PROGESTIN RECEPTOR-RELATED"/>
    <property type="match status" value="1"/>
</dbReference>
<evidence type="ECO:0000313" key="8">
    <source>
        <dbReference type="Proteomes" id="UP000294558"/>
    </source>
</evidence>
<dbReference type="Proteomes" id="UP000294558">
    <property type="component" value="Unassembled WGS sequence"/>
</dbReference>
<proteinExistence type="predicted"/>
<evidence type="ECO:0000256" key="6">
    <source>
        <dbReference type="SAM" id="Phobius"/>
    </source>
</evidence>
<gene>
    <name evidence="7" type="ORF">BDK89_3573</name>
</gene>
<keyword evidence="2 6" id="KW-0812">Transmembrane</keyword>
<evidence type="ECO:0000256" key="5">
    <source>
        <dbReference type="PIRSR" id="PIRSR604254-1"/>
    </source>
</evidence>
<feature type="binding site" evidence="5">
    <location>
        <position position="75"/>
    </location>
    <ligand>
        <name>Zn(2+)</name>
        <dbReference type="ChEBI" id="CHEBI:29105"/>
    </ligand>
</feature>
<keyword evidence="5" id="KW-0479">Metal-binding</keyword>
<evidence type="ECO:0000256" key="2">
    <source>
        <dbReference type="ARBA" id="ARBA00022692"/>
    </source>
</evidence>
<name>A0A4R7I3X9_9ACTN</name>
<comment type="subcellular location">
    <subcellularLocation>
        <location evidence="1">Membrane</location>
        <topology evidence="1">Multi-pass membrane protein</topology>
    </subcellularLocation>
</comment>
<sequence>MGREQAGAVARPLDDALGTSARPTWRGRLHLVALVFAVPLVTGLAIQSDGGRARAGVIIYAVGLCSTLAVSTTYHRWVHTVRARARWRRLDHATIFALIAGTCSALALTTLNAGRAVAVLIAIWFAASVGAVLKLSHFERASRLGPVVYIAMGWSGVALAPAIWQRGGTLAFVCFVAGGLVYTVGAIGFARRWPTLRPATFSYHEVWHAFTIAAAGLHFATITTLST</sequence>
<feature type="binding site" evidence="5">
    <location>
        <position position="204"/>
    </location>
    <ligand>
        <name>Zn(2+)</name>
        <dbReference type="ChEBI" id="CHEBI:29105"/>
    </ligand>
</feature>
<evidence type="ECO:0000313" key="7">
    <source>
        <dbReference type="EMBL" id="TDT17960.1"/>
    </source>
</evidence>
<dbReference type="GO" id="GO:0016020">
    <property type="term" value="C:membrane"/>
    <property type="evidence" value="ECO:0007669"/>
    <property type="project" value="UniProtKB-SubCell"/>
</dbReference>
<comment type="caution">
    <text evidence="7">The sequence shown here is derived from an EMBL/GenBank/DDBJ whole genome shotgun (WGS) entry which is preliminary data.</text>
</comment>
<keyword evidence="4 6" id="KW-0472">Membrane</keyword>
<evidence type="ECO:0000256" key="3">
    <source>
        <dbReference type="ARBA" id="ARBA00022989"/>
    </source>
</evidence>
<feature type="transmembrane region" description="Helical" evidence="6">
    <location>
        <begin position="147"/>
        <end position="164"/>
    </location>
</feature>
<feature type="binding site" evidence="5">
    <location>
        <position position="208"/>
    </location>
    <ligand>
        <name>Zn(2+)</name>
        <dbReference type="ChEBI" id="CHEBI:29105"/>
    </ligand>
</feature>
<feature type="transmembrane region" description="Helical" evidence="6">
    <location>
        <begin position="170"/>
        <end position="190"/>
    </location>
</feature>
<keyword evidence="3 6" id="KW-1133">Transmembrane helix</keyword>
<dbReference type="EMBL" id="SOAU01000001">
    <property type="protein sequence ID" value="TDT17960.1"/>
    <property type="molecule type" value="Genomic_DNA"/>
</dbReference>
<dbReference type="RefSeq" id="WP_133870208.1">
    <property type="nucleotide sequence ID" value="NZ_SOAU01000001.1"/>
</dbReference>
<feature type="transmembrane region" description="Helical" evidence="6">
    <location>
        <begin position="116"/>
        <end position="135"/>
    </location>
</feature>
<dbReference type="OrthoDB" id="9813689at2"/>
<dbReference type="InterPro" id="IPR004254">
    <property type="entry name" value="AdipoR/HlyIII-related"/>
</dbReference>
<keyword evidence="5" id="KW-0862">Zinc</keyword>
<feature type="transmembrane region" description="Helical" evidence="6">
    <location>
        <begin position="90"/>
        <end position="110"/>
    </location>
</feature>
<reference evidence="7 8" key="1">
    <citation type="submission" date="2019-03" db="EMBL/GenBank/DDBJ databases">
        <title>Sequencing the genomes of 1000 actinobacteria strains.</title>
        <authorList>
            <person name="Klenk H.-P."/>
        </authorList>
    </citation>
    <scope>NUCLEOTIDE SEQUENCE [LARGE SCALE GENOMIC DNA]</scope>
    <source>
        <strain evidence="7 8">DSM 18936</strain>
    </source>
</reference>
<feature type="transmembrane region" description="Helical" evidence="6">
    <location>
        <begin position="58"/>
        <end position="78"/>
    </location>
</feature>
<dbReference type="PANTHER" id="PTHR20855:SF3">
    <property type="entry name" value="LD03007P"/>
    <property type="match status" value="1"/>
</dbReference>
<keyword evidence="8" id="KW-1185">Reference proteome</keyword>
<accession>A0A4R7I3X9</accession>
<protein>
    <submittedName>
        <fullName evidence="7">Channel protein (Hemolysin III family)</fullName>
    </submittedName>
</protein>